<dbReference type="Pfam" id="PF12412">
    <property type="entry name" value="DUF3667"/>
    <property type="match status" value="1"/>
</dbReference>
<dbReference type="EMBL" id="RMBX01000011">
    <property type="protein sequence ID" value="RPD39480.1"/>
    <property type="molecule type" value="Genomic_DNA"/>
</dbReference>
<dbReference type="Proteomes" id="UP000279089">
    <property type="component" value="Unassembled WGS sequence"/>
</dbReference>
<feature type="transmembrane region" description="Helical" evidence="1">
    <location>
        <begin position="150"/>
        <end position="171"/>
    </location>
</feature>
<accession>A0A3N4MHB3</accession>
<feature type="transmembrane region" description="Helical" evidence="1">
    <location>
        <begin position="120"/>
        <end position="138"/>
    </location>
</feature>
<dbReference type="InterPro" id="IPR022134">
    <property type="entry name" value="DUF3667"/>
</dbReference>
<evidence type="ECO:0000313" key="2">
    <source>
        <dbReference type="EMBL" id="RPD39480.1"/>
    </source>
</evidence>
<evidence type="ECO:0000256" key="1">
    <source>
        <dbReference type="SAM" id="Phobius"/>
    </source>
</evidence>
<feature type="transmembrane region" description="Helical" evidence="1">
    <location>
        <begin position="207"/>
        <end position="232"/>
    </location>
</feature>
<organism evidence="2 3">
    <name type="scientific">Chitinophaga barathri</name>
    <dbReference type="NCBI Taxonomy" id="1647451"/>
    <lineage>
        <taxon>Bacteria</taxon>
        <taxon>Pseudomonadati</taxon>
        <taxon>Bacteroidota</taxon>
        <taxon>Chitinophagia</taxon>
        <taxon>Chitinophagales</taxon>
        <taxon>Chitinophagaceae</taxon>
        <taxon>Chitinophaga</taxon>
    </lineage>
</organism>
<name>A0A3N4MHB3_9BACT</name>
<evidence type="ECO:0000313" key="3">
    <source>
        <dbReference type="Proteomes" id="UP000279089"/>
    </source>
</evidence>
<feature type="transmembrane region" description="Helical" evidence="1">
    <location>
        <begin position="72"/>
        <end position="93"/>
    </location>
</feature>
<keyword evidence="1" id="KW-0472">Membrane</keyword>
<dbReference type="AlphaFoldDB" id="A0A3N4MHB3"/>
<dbReference type="RefSeq" id="WP_120518124.1">
    <property type="nucleotide sequence ID" value="NZ_QXZY01000011.1"/>
</dbReference>
<gene>
    <name evidence="2" type="ORF">EG028_20395</name>
</gene>
<keyword evidence="1" id="KW-0812">Transmembrane</keyword>
<dbReference type="OrthoDB" id="7446256at2"/>
<reference evidence="3" key="1">
    <citation type="submission" date="2018-11" db="EMBL/GenBank/DDBJ databases">
        <title>Chitinophaga lutea sp.nov., isolate from arsenic contaminated soil.</title>
        <authorList>
            <person name="Zong Y."/>
        </authorList>
    </citation>
    <scope>NUCLEOTIDE SEQUENCE [LARGE SCALE GENOMIC DNA]</scope>
    <source>
        <strain evidence="3">YLT18</strain>
    </source>
</reference>
<proteinExistence type="predicted"/>
<protein>
    <submittedName>
        <fullName evidence="2">DUF3667 domain-containing protein</fullName>
    </submittedName>
</protein>
<sequence>MNCRNCQQAAGGNYCVHCGTPAVLKRVDGHYIVHEIQHILHFEKGILYTVRALLLRPGQNIRAFLTENRSRLVKPVIFLIITSLLYTAVAHFFHTGAGHAAAGGQGHSATLAIKSWMAGHYGYANIIMGIFIALWLRLFGWKSGYNFFEILIMLCFVMGTGMLIFAVFTLVEGLTGMHLSGVTAAVSLIYCVWAIGQFLGGRKWMSYLIAGVAYLLGMGTFMAGVNLAGFLVDVVKRA</sequence>
<keyword evidence="1" id="KW-1133">Transmembrane helix</keyword>
<comment type="caution">
    <text evidence="2">The sequence shown here is derived from an EMBL/GenBank/DDBJ whole genome shotgun (WGS) entry which is preliminary data.</text>
</comment>
<feature type="transmembrane region" description="Helical" evidence="1">
    <location>
        <begin position="177"/>
        <end position="195"/>
    </location>
</feature>
<keyword evidence="3" id="KW-1185">Reference proteome</keyword>